<dbReference type="InterPro" id="IPR042099">
    <property type="entry name" value="ANL_N_sf"/>
</dbReference>
<comment type="similarity">
    <text evidence="1">Belongs to the ATP-dependent AMP-binding enzyme family.</text>
</comment>
<feature type="transmembrane region" description="Helical" evidence="6">
    <location>
        <begin position="720"/>
        <end position="738"/>
    </location>
</feature>
<evidence type="ECO:0000256" key="3">
    <source>
        <dbReference type="ARBA" id="ARBA00022692"/>
    </source>
</evidence>
<evidence type="ECO:0000256" key="2">
    <source>
        <dbReference type="ARBA" id="ARBA00022598"/>
    </source>
</evidence>
<feature type="transmembrane region" description="Helical" evidence="6">
    <location>
        <begin position="151"/>
        <end position="178"/>
    </location>
</feature>
<feature type="transmembrane region" description="Helical" evidence="6">
    <location>
        <begin position="413"/>
        <end position="433"/>
    </location>
</feature>
<evidence type="ECO:0000313" key="9">
    <source>
        <dbReference type="Proteomes" id="UP000523821"/>
    </source>
</evidence>
<dbReference type="Pfam" id="PF01553">
    <property type="entry name" value="Acyltransferase"/>
    <property type="match status" value="1"/>
</dbReference>
<evidence type="ECO:0000256" key="5">
    <source>
        <dbReference type="ARBA" id="ARBA00023136"/>
    </source>
</evidence>
<dbReference type="CDD" id="cd07989">
    <property type="entry name" value="LPLAT_AGPAT-like"/>
    <property type="match status" value="1"/>
</dbReference>
<dbReference type="GO" id="GO:0022857">
    <property type="term" value="F:transmembrane transporter activity"/>
    <property type="evidence" value="ECO:0007669"/>
    <property type="project" value="InterPro"/>
</dbReference>
<keyword evidence="8" id="KW-0808">Transferase</keyword>
<evidence type="ECO:0000256" key="6">
    <source>
        <dbReference type="SAM" id="Phobius"/>
    </source>
</evidence>
<feature type="transmembrane region" description="Helical" evidence="6">
    <location>
        <begin position="695"/>
        <end position="714"/>
    </location>
</feature>
<dbReference type="SMART" id="SM00563">
    <property type="entry name" value="PlsC"/>
    <property type="match status" value="1"/>
</dbReference>
<feature type="transmembrane region" description="Helical" evidence="6">
    <location>
        <begin position="20"/>
        <end position="40"/>
    </location>
</feature>
<feature type="transmembrane region" description="Helical" evidence="6">
    <location>
        <begin position="184"/>
        <end position="204"/>
    </location>
</feature>
<keyword evidence="4 6" id="KW-1133">Transmembrane helix</keyword>
<evidence type="ECO:0000313" key="8">
    <source>
        <dbReference type="EMBL" id="MBB5755021.1"/>
    </source>
</evidence>
<feature type="transmembrane region" description="Helical" evidence="6">
    <location>
        <begin position="348"/>
        <end position="370"/>
    </location>
</feature>
<dbReference type="EMBL" id="JACHOO010000012">
    <property type="protein sequence ID" value="MBB5755021.1"/>
    <property type="molecule type" value="Genomic_DNA"/>
</dbReference>
<dbReference type="SUPFAM" id="SSF69593">
    <property type="entry name" value="Glycerol-3-phosphate (1)-acyltransferase"/>
    <property type="match status" value="1"/>
</dbReference>
<evidence type="ECO:0000259" key="7">
    <source>
        <dbReference type="SMART" id="SM00563"/>
    </source>
</evidence>
<feature type="domain" description="Phospholipid/glycerol acyltransferase" evidence="7">
    <location>
        <begin position="467"/>
        <end position="577"/>
    </location>
</feature>
<proteinExistence type="inferred from homology"/>
<keyword evidence="9" id="KW-1185">Reference proteome</keyword>
<sequence length="1156" mass="121264">MADIAADASSPPSDVPLIRLPGFLALFVVQFFGAFADNVLKSALGFMVAYRGASLFGLSPQVSVTLSGAVFMLPYFLFSGFSGRLNDAVDKAKVVRWTRVAEVGLALLSGTALLIGSAPLALLGLFLYATQSTLFGPAKYALLPRLVGPDRLIAANALFEGSTFVAVLCGTLFGGLAIGLGGEAVAVAGLIVVAVIGTVAAFLVPPAPPAADAPPLSFSFVETSGAALAAVRRNRTTFLATLGISWFWMVGLIVMSVFPEFARTTLEVDEIVANILVGAFVVGIGAGSAGAAKLLAGRISGRHTPVGALLMAIGMVDLAVAAGHVPGLSAGGPIGAAAFLGHLAGWRVVVDLMLVAFGGGLFTVPLYALLQTRAERHELSAAIAGNNILNAALMVGGTILAAVGLAVGLSTPALLVLLGLANVIVALICLRLMPQEAIKGLGARLLKLLFRARVEGLAHYGEGDGPAVVVANHTSFLDAVLIGCLLPGRPVFAINTHIAKRWWVRPAFLFFDLVPVDPTSPFAIRAMVKRVQAGQRLVIFPEGRITVTGALMKVYDGPALIAALADVPVIPIRIEGAQYSIVSRLKGKVRRRLFPSIRLTVLPPRPMALAEGLVGRRRRAEAGRRLQALMVEMVFATSPIDTPLFDSLVAAAKRAGSRAVLDDIAAAPVGYRRLIAGAFALGRPLAALSRRGERIGLLLPNAIPTVVAFFALQATGRVPAMLNFTAGAAGIAAALAAAEIRTVVTSRRFVEQARLGTLLAALERDARVVYLEDLRDAIGRRARLAAALAARAPLFFARRAGASRDAGDEAVVLFTSGSEGVPKGVSLSHRAIQANRFQASAVIDFGGEDVVLNALPLFHAFGLSIGTLLPLFAGVKTVLYPSPLHYRIVPEIAYGVNATILLGTDTFLTGYARMAHAYDFYSIRYVFAGAERVRPETRRVWSERFGLRILEGYGTTETAPVIAINTPMANRPGSVGRLLPGIEARLAPVDGLAEGGRLMVRGPNVMRGYLRAAAPGVLEPPADGFHDTGDIVTIDSDGFVTIAGRARRFAKVGGEMVSLAAVEAVAAELWPEHGHAALAVPHARKGEEVVLVTERPGTDAETFRRLARTRGLPELAMPRTILTVDALPLLGTGKIDHRALSEQVLAEAAAPAAERA</sequence>
<feature type="transmembrane region" description="Helical" evidence="6">
    <location>
        <begin position="52"/>
        <end position="77"/>
    </location>
</feature>
<dbReference type="Gene3D" id="1.20.1250.20">
    <property type="entry name" value="MFS general substrate transporter like domains"/>
    <property type="match status" value="1"/>
</dbReference>
<feature type="transmembrane region" description="Helical" evidence="6">
    <location>
        <begin position="382"/>
        <end position="407"/>
    </location>
</feature>
<dbReference type="InterPro" id="IPR000873">
    <property type="entry name" value="AMP-dep_synth/lig_dom"/>
</dbReference>
<dbReference type="AlphaFoldDB" id="A0A7W9FQR4"/>
<dbReference type="GO" id="GO:0031956">
    <property type="term" value="F:medium-chain fatty acid-CoA ligase activity"/>
    <property type="evidence" value="ECO:0007669"/>
    <property type="project" value="TreeGrafter"/>
</dbReference>
<dbReference type="Gene3D" id="3.30.300.30">
    <property type="match status" value="1"/>
</dbReference>
<protein>
    <submittedName>
        <fullName evidence="8">Acyl-[acyl-carrier-protein]-phospholipid O-acyltransferase/long-chain-fatty-acid--[acyl-carrier-protein] ligase</fullName>
        <ecNumber evidence="8">2.3.1.40</ecNumber>
        <ecNumber evidence="8">6.2.1.20</ecNumber>
    </submittedName>
</protein>
<evidence type="ECO:0000256" key="1">
    <source>
        <dbReference type="ARBA" id="ARBA00006432"/>
    </source>
</evidence>
<dbReference type="NCBIfam" id="NF005291">
    <property type="entry name" value="PRK06814.1"/>
    <property type="match status" value="1"/>
</dbReference>
<dbReference type="InterPro" id="IPR011701">
    <property type="entry name" value="MFS"/>
</dbReference>
<dbReference type="GO" id="GO:0008779">
    <property type="term" value="F:acyl-[acyl-carrier-protein]-phospholipid O-acyltransferase activity"/>
    <property type="evidence" value="ECO:0007669"/>
    <property type="project" value="UniProtKB-EC"/>
</dbReference>
<keyword evidence="3 6" id="KW-0812">Transmembrane</keyword>
<dbReference type="GO" id="GO:0008922">
    <property type="term" value="F:long-chain fatty acid [acyl-carrier-protein] ligase activity"/>
    <property type="evidence" value="ECO:0007669"/>
    <property type="project" value="UniProtKB-EC"/>
</dbReference>
<dbReference type="Pfam" id="PF00501">
    <property type="entry name" value="AMP-binding"/>
    <property type="match status" value="1"/>
</dbReference>
<dbReference type="SUPFAM" id="SSF56801">
    <property type="entry name" value="Acetyl-CoA synthetase-like"/>
    <property type="match status" value="1"/>
</dbReference>
<dbReference type="InterPro" id="IPR020845">
    <property type="entry name" value="AMP-binding_CS"/>
</dbReference>
<dbReference type="InterPro" id="IPR045851">
    <property type="entry name" value="AMP-bd_C_sf"/>
</dbReference>
<evidence type="ECO:0000256" key="4">
    <source>
        <dbReference type="ARBA" id="ARBA00022989"/>
    </source>
</evidence>
<dbReference type="PANTHER" id="PTHR43201">
    <property type="entry name" value="ACYL-COA SYNTHETASE"/>
    <property type="match status" value="1"/>
</dbReference>
<dbReference type="CDD" id="cd06173">
    <property type="entry name" value="MFS_MefA_like"/>
    <property type="match status" value="1"/>
</dbReference>
<dbReference type="EC" id="6.2.1.20" evidence="8"/>
<dbReference type="SUPFAM" id="SSF103473">
    <property type="entry name" value="MFS general substrate transporter"/>
    <property type="match status" value="1"/>
</dbReference>
<feature type="transmembrane region" description="Helical" evidence="6">
    <location>
        <begin position="105"/>
        <end position="130"/>
    </location>
</feature>
<dbReference type="InterPro" id="IPR036259">
    <property type="entry name" value="MFS_trans_sf"/>
</dbReference>
<gene>
    <name evidence="8" type="ORF">GGQ63_004119</name>
</gene>
<dbReference type="EC" id="2.3.1.40" evidence="8"/>
<dbReference type="Pfam" id="PF07690">
    <property type="entry name" value="MFS_1"/>
    <property type="match status" value="1"/>
</dbReference>
<dbReference type="Proteomes" id="UP000523821">
    <property type="component" value="Unassembled WGS sequence"/>
</dbReference>
<feature type="transmembrane region" description="Helical" evidence="6">
    <location>
        <begin position="238"/>
        <end position="259"/>
    </location>
</feature>
<dbReference type="InterPro" id="IPR002123">
    <property type="entry name" value="Plipid/glycerol_acylTrfase"/>
</dbReference>
<name>A0A7W9FQR4_9HYPH</name>
<keyword evidence="5 6" id="KW-0472">Membrane</keyword>
<dbReference type="GO" id="GO:0006631">
    <property type="term" value="P:fatty acid metabolic process"/>
    <property type="evidence" value="ECO:0007669"/>
    <property type="project" value="TreeGrafter"/>
</dbReference>
<reference evidence="8 9" key="1">
    <citation type="submission" date="2020-08" db="EMBL/GenBank/DDBJ databases">
        <title>Genomic Encyclopedia of Type Strains, Phase IV (KMG-IV): sequencing the most valuable type-strain genomes for metagenomic binning, comparative biology and taxonomic classification.</title>
        <authorList>
            <person name="Goeker M."/>
        </authorList>
    </citation>
    <scope>NUCLEOTIDE SEQUENCE [LARGE SCALE GENOMIC DNA]</scope>
    <source>
        <strain evidence="8 9">DSM 16268</strain>
    </source>
</reference>
<comment type="caution">
    <text evidence="8">The sequence shown here is derived from an EMBL/GenBank/DDBJ whole genome shotgun (WGS) entry which is preliminary data.</text>
</comment>
<dbReference type="PROSITE" id="PS00455">
    <property type="entry name" value="AMP_BINDING"/>
    <property type="match status" value="1"/>
</dbReference>
<keyword evidence="8" id="KW-0012">Acyltransferase</keyword>
<accession>A0A7W9FQR4</accession>
<keyword evidence="2 8" id="KW-0436">Ligase</keyword>
<dbReference type="Gene3D" id="3.40.50.12780">
    <property type="entry name" value="N-terminal domain of ligase-like"/>
    <property type="match status" value="1"/>
</dbReference>
<dbReference type="RefSeq" id="WP_183858455.1">
    <property type="nucleotide sequence ID" value="NZ_JACHOO010000012.1"/>
</dbReference>
<dbReference type="PANTHER" id="PTHR43201:SF5">
    <property type="entry name" value="MEDIUM-CHAIN ACYL-COA LIGASE ACSF2, MITOCHONDRIAL"/>
    <property type="match status" value="1"/>
</dbReference>
<feature type="transmembrane region" description="Helical" evidence="6">
    <location>
        <begin position="271"/>
        <end position="296"/>
    </location>
</feature>
<feature type="transmembrane region" description="Helical" evidence="6">
    <location>
        <begin position="308"/>
        <end position="328"/>
    </location>
</feature>
<organism evidence="8 9">
    <name type="scientific">Prosthecomicrobium pneumaticum</name>
    <dbReference type="NCBI Taxonomy" id="81895"/>
    <lineage>
        <taxon>Bacteria</taxon>
        <taxon>Pseudomonadati</taxon>
        <taxon>Pseudomonadota</taxon>
        <taxon>Alphaproteobacteria</taxon>
        <taxon>Hyphomicrobiales</taxon>
        <taxon>Kaistiaceae</taxon>
        <taxon>Prosthecomicrobium</taxon>
    </lineage>
</organism>